<dbReference type="OrthoDB" id="10264738at2759"/>
<dbReference type="InterPro" id="IPR015655">
    <property type="entry name" value="PP2C"/>
</dbReference>
<dbReference type="GeneID" id="25560545"/>
<evidence type="ECO:0000256" key="2">
    <source>
        <dbReference type="ARBA" id="ARBA00022801"/>
    </source>
</evidence>
<dbReference type="InterPro" id="IPR032675">
    <property type="entry name" value="LRR_dom_sf"/>
</dbReference>
<evidence type="ECO:0000256" key="3">
    <source>
        <dbReference type="ARBA" id="ARBA00022912"/>
    </source>
</evidence>
<dbReference type="SUPFAM" id="SSF81606">
    <property type="entry name" value="PP2C-like"/>
    <property type="match status" value="1"/>
</dbReference>
<dbReference type="SUPFAM" id="SSF52047">
    <property type="entry name" value="RNI-like"/>
    <property type="match status" value="1"/>
</dbReference>
<keyword evidence="3 4" id="KW-0904">Protein phosphatase</keyword>
<protein>
    <submittedName>
        <fullName evidence="6">Protein phosphatase 1G</fullName>
    </submittedName>
</protein>
<dbReference type="GO" id="GO:0004722">
    <property type="term" value="F:protein serine/threonine phosphatase activity"/>
    <property type="evidence" value="ECO:0007669"/>
    <property type="project" value="InterPro"/>
</dbReference>
<dbReference type="Gene3D" id="3.80.10.10">
    <property type="entry name" value="Ribonuclease Inhibitor"/>
    <property type="match status" value="1"/>
</dbReference>
<dbReference type="Proteomes" id="UP000054408">
    <property type="component" value="Unassembled WGS sequence"/>
</dbReference>
<dbReference type="Pfam" id="PF00481">
    <property type="entry name" value="PP2C"/>
    <property type="match status" value="1"/>
</dbReference>
<accession>A0A0L0DE53</accession>
<dbReference type="InterPro" id="IPR036457">
    <property type="entry name" value="PPM-type-like_dom_sf"/>
</dbReference>
<dbReference type="PANTHER" id="PTHR47992">
    <property type="entry name" value="PROTEIN PHOSPHATASE"/>
    <property type="match status" value="1"/>
</dbReference>
<evidence type="ECO:0000313" key="6">
    <source>
        <dbReference type="EMBL" id="KNC50597.1"/>
    </source>
</evidence>
<gene>
    <name evidence="6" type="ORF">AMSG_00755</name>
</gene>
<dbReference type="EMBL" id="GL349435">
    <property type="protein sequence ID" value="KNC50597.1"/>
    <property type="molecule type" value="Genomic_DNA"/>
</dbReference>
<organism evidence="6 7">
    <name type="scientific">Thecamonas trahens ATCC 50062</name>
    <dbReference type="NCBI Taxonomy" id="461836"/>
    <lineage>
        <taxon>Eukaryota</taxon>
        <taxon>Apusozoa</taxon>
        <taxon>Apusomonadida</taxon>
        <taxon>Apusomonadidae</taxon>
        <taxon>Thecamonas</taxon>
    </lineage>
</organism>
<dbReference type="STRING" id="461836.A0A0L0DE53"/>
<name>A0A0L0DE53_THETB</name>
<dbReference type="GO" id="GO:0046872">
    <property type="term" value="F:metal ion binding"/>
    <property type="evidence" value="ECO:0007669"/>
    <property type="project" value="UniProtKB-KW"/>
</dbReference>
<sequence length="552" mass="58304">MGQNRSRPKADNELAQEFATRFVRGWRTESKALAVPGRKELVEAVVDVLKAVPREHAVLELSFACIQFDPPAWTALVGAATASRGLSQLVLASNGLSARHAPALAGLVVQAPSLLQLSLEGNRLGLDGLAQVLRVVPMARILRDLNISACVVRGECGDELVDLLVEAYAGSSTLEMVAMRECNVSWHGFAKLEAALDVIPQISYVDLVDNPLSGVNRERRVAFAAALERNAAVWGVVKGLFDAMYVEIGAKRRASFAASQIRPGRSVSVVDEQPERDFAAQSVYKSLTPGQRLIGRSGTPATVAVAPDVPDALPNVNDPRELEASFASPALTLFAYDMQGRRQEMEDSLVTVSGFGGSEAVDVLGVFDGHGSTEPSRYATRNLLPLLARELAQAAAGPSAGAADDSATVTTGQMRFALSSTFVALDKLMTPWAVYSGTTGLVVARVGRALVTANAGDSRAVLGLADGSAIRLSEDHKPELASEKSRIEEAGGFVEAGRVNGRLGVARALGDGLYGDAVTAQPGVTVTSLEPGVLCVILACDGVWDVLPCRRR</sequence>
<evidence type="ECO:0000256" key="1">
    <source>
        <dbReference type="ARBA" id="ARBA00022723"/>
    </source>
</evidence>
<proteinExistence type="inferred from homology"/>
<dbReference type="CDD" id="cd00143">
    <property type="entry name" value="PP2Cc"/>
    <property type="match status" value="1"/>
</dbReference>
<reference evidence="6 7" key="1">
    <citation type="submission" date="2010-05" db="EMBL/GenBank/DDBJ databases">
        <title>The Genome Sequence of Thecamonas trahens ATCC 50062.</title>
        <authorList>
            <consortium name="The Broad Institute Genome Sequencing Platform"/>
            <person name="Russ C."/>
            <person name="Cuomo C."/>
            <person name="Shea T."/>
            <person name="Young S.K."/>
            <person name="Zeng Q."/>
            <person name="Koehrsen M."/>
            <person name="Haas B."/>
            <person name="Borodovsky M."/>
            <person name="Guigo R."/>
            <person name="Alvarado L."/>
            <person name="Berlin A."/>
            <person name="Bochicchio J."/>
            <person name="Borenstein D."/>
            <person name="Chapman S."/>
            <person name="Chen Z."/>
            <person name="Freedman E."/>
            <person name="Gellesch M."/>
            <person name="Goldberg J."/>
            <person name="Griggs A."/>
            <person name="Gujja S."/>
            <person name="Heilman E."/>
            <person name="Heiman D."/>
            <person name="Hepburn T."/>
            <person name="Howarth C."/>
            <person name="Jen D."/>
            <person name="Larson L."/>
            <person name="Mehta T."/>
            <person name="Park D."/>
            <person name="Pearson M."/>
            <person name="Roberts A."/>
            <person name="Saif S."/>
            <person name="Shenoy N."/>
            <person name="Sisk P."/>
            <person name="Stolte C."/>
            <person name="Sykes S."/>
            <person name="Thomson T."/>
            <person name="Walk T."/>
            <person name="White J."/>
            <person name="Yandava C."/>
            <person name="Burger G."/>
            <person name="Gray M.W."/>
            <person name="Holland P.W.H."/>
            <person name="King N."/>
            <person name="Lang F.B.F."/>
            <person name="Roger A.J."/>
            <person name="Ruiz-Trillo I."/>
            <person name="Lander E."/>
            <person name="Nusbaum C."/>
        </authorList>
    </citation>
    <scope>NUCLEOTIDE SEQUENCE [LARGE SCALE GENOMIC DNA]</scope>
    <source>
        <strain evidence="6 7">ATCC 50062</strain>
    </source>
</reference>
<dbReference type="AlphaFoldDB" id="A0A0L0DE53"/>
<keyword evidence="1" id="KW-0479">Metal-binding</keyword>
<dbReference type="SMART" id="SM00332">
    <property type="entry name" value="PP2Cc"/>
    <property type="match status" value="1"/>
</dbReference>
<keyword evidence="7" id="KW-1185">Reference proteome</keyword>
<dbReference type="eggNOG" id="KOG0698">
    <property type="taxonomic scope" value="Eukaryota"/>
</dbReference>
<dbReference type="InterPro" id="IPR000222">
    <property type="entry name" value="PP2C_BS"/>
</dbReference>
<dbReference type="PROSITE" id="PS51746">
    <property type="entry name" value="PPM_2"/>
    <property type="match status" value="1"/>
</dbReference>
<evidence type="ECO:0000259" key="5">
    <source>
        <dbReference type="PROSITE" id="PS51746"/>
    </source>
</evidence>
<dbReference type="InterPro" id="IPR001932">
    <property type="entry name" value="PPM-type_phosphatase-like_dom"/>
</dbReference>
<evidence type="ECO:0000313" key="7">
    <source>
        <dbReference type="Proteomes" id="UP000054408"/>
    </source>
</evidence>
<comment type="similarity">
    <text evidence="4">Belongs to the PP2C family.</text>
</comment>
<dbReference type="OMA" id="WRTESKA"/>
<dbReference type="Gene3D" id="3.60.40.10">
    <property type="entry name" value="PPM-type phosphatase domain"/>
    <property type="match status" value="1"/>
</dbReference>
<dbReference type="RefSeq" id="XP_013762484.1">
    <property type="nucleotide sequence ID" value="XM_013907030.1"/>
</dbReference>
<dbReference type="PROSITE" id="PS01032">
    <property type="entry name" value="PPM_1"/>
    <property type="match status" value="1"/>
</dbReference>
<evidence type="ECO:0000256" key="4">
    <source>
        <dbReference type="RuleBase" id="RU003465"/>
    </source>
</evidence>
<feature type="domain" description="PPM-type phosphatase" evidence="5">
    <location>
        <begin position="332"/>
        <end position="552"/>
    </location>
</feature>
<keyword evidence="2 4" id="KW-0378">Hydrolase</keyword>